<dbReference type="STRING" id="63186.ZOBELLIA_838"/>
<dbReference type="KEGG" id="zga:ZOBELLIA_838"/>
<accession>G0L236</accession>
<dbReference type="AlphaFoldDB" id="G0L236"/>
<proteinExistence type="predicted"/>
<gene>
    <name evidence="1" type="ordered locus">zobellia_838</name>
</gene>
<dbReference type="EMBL" id="FP476056">
    <property type="protein sequence ID" value="CAZ94903.1"/>
    <property type="molecule type" value="Genomic_DNA"/>
</dbReference>
<reference evidence="1 2" key="2">
    <citation type="journal article" date="2012" name="Environ. Microbiol.">
        <title>Characterization of the first alginolytic operons in a marine bacterium: from their emergence in marine Flavobacteriia to their independent transfers to marine Proteobacteria and human gut Bacteroides.</title>
        <authorList>
            <person name="Thomas F."/>
            <person name="Barbeyron T."/>
            <person name="Tonon T."/>
            <person name="Genicot S."/>
            <person name="Czjzek M."/>
            <person name="Michel G."/>
        </authorList>
    </citation>
    <scope>NUCLEOTIDE SEQUENCE [LARGE SCALE GENOMIC DNA]</scope>
    <source>
        <strain evidence="2">DSM 12802 / CCUG 47099 / CIP 106680 / NCIMB 13871 / Dsij</strain>
    </source>
</reference>
<dbReference type="Proteomes" id="UP000008898">
    <property type="component" value="Chromosome"/>
</dbReference>
<name>G0L236_ZOBGA</name>
<dbReference type="HOGENOM" id="CLU_2426330_0_0_10"/>
<keyword evidence="2" id="KW-1185">Reference proteome</keyword>
<organism evidence="1 2">
    <name type="scientific">Zobellia galactanivorans (strain DSM 12802 / CCUG 47099 / CIP 106680 / NCIMB 13871 / Dsij)</name>
    <dbReference type="NCBI Taxonomy" id="63186"/>
    <lineage>
        <taxon>Bacteria</taxon>
        <taxon>Pseudomonadati</taxon>
        <taxon>Bacteroidota</taxon>
        <taxon>Flavobacteriia</taxon>
        <taxon>Flavobacteriales</taxon>
        <taxon>Flavobacteriaceae</taxon>
        <taxon>Zobellia</taxon>
    </lineage>
</organism>
<evidence type="ECO:0000313" key="2">
    <source>
        <dbReference type="Proteomes" id="UP000008898"/>
    </source>
</evidence>
<evidence type="ECO:0000313" key="1">
    <source>
        <dbReference type="EMBL" id="CAZ94903.1"/>
    </source>
</evidence>
<protein>
    <submittedName>
        <fullName evidence="1">Uncharacterized protein</fullName>
    </submittedName>
</protein>
<sequence>MNRRLLLNASRQKPEGFFGFEPYVALLCKSFIKITRLLSRKVEGIDPVKPWQPFSYKEGATFYPSICGTDNKERQDCLSLFLCLIVVCRLV</sequence>
<reference evidence="2" key="1">
    <citation type="submission" date="2009-07" db="EMBL/GenBank/DDBJ databases">
        <title>Complete genome sequence of Zobellia galactanivorans Dsij.</title>
        <authorList>
            <consortium name="Genoscope - CEA"/>
        </authorList>
    </citation>
    <scope>NUCLEOTIDE SEQUENCE [LARGE SCALE GENOMIC DNA]</scope>
    <source>
        <strain evidence="2">DSM 12802 / CCUG 47099 / CIP 106680 / NCIMB 13871 / Dsij</strain>
    </source>
</reference>